<dbReference type="CDD" id="cd13694">
    <property type="entry name" value="PBP2_Cysteine"/>
    <property type="match status" value="1"/>
</dbReference>
<dbReference type="PROSITE" id="PS51257">
    <property type="entry name" value="PROKAR_LIPOPROTEIN"/>
    <property type="match status" value="1"/>
</dbReference>
<dbReference type="PANTHER" id="PTHR30085:SF6">
    <property type="entry name" value="ABC TRANSPORTER GLUTAMINE-BINDING PROTEIN GLNH"/>
    <property type="match status" value="1"/>
</dbReference>
<evidence type="ECO:0000313" key="7">
    <source>
        <dbReference type="Proteomes" id="UP000201169"/>
    </source>
</evidence>
<evidence type="ECO:0000256" key="3">
    <source>
        <dbReference type="ARBA" id="ARBA00022729"/>
    </source>
</evidence>
<feature type="signal peptide" evidence="4">
    <location>
        <begin position="1"/>
        <end position="21"/>
    </location>
</feature>
<dbReference type="PANTHER" id="PTHR30085">
    <property type="entry name" value="AMINO ACID ABC TRANSPORTER PERMEASE"/>
    <property type="match status" value="1"/>
</dbReference>
<dbReference type="GO" id="GO:0005576">
    <property type="term" value="C:extracellular region"/>
    <property type="evidence" value="ECO:0007669"/>
    <property type="project" value="TreeGrafter"/>
</dbReference>
<evidence type="ECO:0000256" key="2">
    <source>
        <dbReference type="ARBA" id="ARBA00022448"/>
    </source>
</evidence>
<dbReference type="InterPro" id="IPR001638">
    <property type="entry name" value="Solute-binding_3/MltF_N"/>
</dbReference>
<organism evidence="6 7">
    <name type="scientific">Campylobacter avium LMG 24591</name>
    <dbReference type="NCBI Taxonomy" id="522484"/>
    <lineage>
        <taxon>Bacteria</taxon>
        <taxon>Pseudomonadati</taxon>
        <taxon>Campylobacterota</taxon>
        <taxon>Epsilonproteobacteria</taxon>
        <taxon>Campylobacterales</taxon>
        <taxon>Campylobacteraceae</taxon>
        <taxon>Campylobacter</taxon>
    </lineage>
</organism>
<proteinExistence type="inferred from homology"/>
<name>A0A222MWX5_9BACT</name>
<dbReference type="GO" id="GO:0030288">
    <property type="term" value="C:outer membrane-bounded periplasmic space"/>
    <property type="evidence" value="ECO:0007669"/>
    <property type="project" value="TreeGrafter"/>
</dbReference>
<keyword evidence="2" id="KW-0813">Transport</keyword>
<dbReference type="Gene3D" id="3.40.190.10">
    <property type="entry name" value="Periplasmic binding protein-like II"/>
    <property type="match status" value="2"/>
</dbReference>
<keyword evidence="7" id="KW-1185">Reference proteome</keyword>
<dbReference type="SUPFAM" id="SSF53850">
    <property type="entry name" value="Periplasmic binding protein-like II"/>
    <property type="match status" value="1"/>
</dbReference>
<dbReference type="AlphaFoldDB" id="A0A222MWX5"/>
<dbReference type="Proteomes" id="UP000201169">
    <property type="component" value="Chromosome"/>
</dbReference>
<dbReference type="KEGG" id="cavi:CAV_0933"/>
<comment type="similarity">
    <text evidence="1">Belongs to the bacterial solute-binding protein 3 family.</text>
</comment>
<evidence type="ECO:0000256" key="4">
    <source>
        <dbReference type="SAM" id="SignalP"/>
    </source>
</evidence>
<feature type="chain" id="PRO_5012488371" evidence="4">
    <location>
        <begin position="22"/>
        <end position="294"/>
    </location>
</feature>
<evidence type="ECO:0000313" key="6">
    <source>
        <dbReference type="EMBL" id="ASQ30594.1"/>
    </source>
</evidence>
<sequence length="294" mass="32301">MKKFFSLIAPFFFVAMITACGDSSKKEASSETNATNSTEVSQNSGSLDAIKKNGVIRIGVFADKPPFGFIDEKGVNQGYDIVFAKRIAKELLGDENKVQFVLVEAANRVEFLKSDKVDLILANFTQTPERAEQVDFTLPYMKVSLGIVVPADLNVSSVDDIKDLTLILNKGTTADAYFSLNHPDIKSLKFDQNTEAYEAFSSGKGQAFAHDNTLLFAWVKDKPQFKVAIKELGNKDVIAGAVKKGNAELKAFVDDLIVKLAGERFFNQAYELTLKDAFTDDIKAEDIVIEGGKL</sequence>
<evidence type="ECO:0000256" key="1">
    <source>
        <dbReference type="ARBA" id="ARBA00010333"/>
    </source>
</evidence>
<reference evidence="6" key="1">
    <citation type="submission" date="2017-07" db="EMBL/GenBank/DDBJ databases">
        <title>Analysis of two Campylobacter avium genomes and identification of a novel hippuricase gene.</title>
        <authorList>
            <person name="Miller W.G."/>
            <person name="Chapman M.H."/>
            <person name="Yee E."/>
            <person name="Revez J."/>
            <person name="Bono J.L."/>
            <person name="Rossi M."/>
        </authorList>
    </citation>
    <scope>NUCLEOTIDE SEQUENCE [LARGE SCALE GENOMIC DNA]</scope>
    <source>
        <strain evidence="6">LMG 24591</strain>
    </source>
</reference>
<dbReference type="EMBL" id="CP022347">
    <property type="protein sequence ID" value="ASQ30594.1"/>
    <property type="molecule type" value="Genomic_DNA"/>
</dbReference>
<gene>
    <name evidence="6" type="primary">cjaA</name>
    <name evidence="6" type="ORF">CAV_0933</name>
</gene>
<dbReference type="RefSeq" id="WP_342744130.1">
    <property type="nucleotide sequence ID" value="NZ_CP022347.1"/>
</dbReference>
<dbReference type="GO" id="GO:0006865">
    <property type="term" value="P:amino acid transport"/>
    <property type="evidence" value="ECO:0007669"/>
    <property type="project" value="TreeGrafter"/>
</dbReference>
<dbReference type="InterPro" id="IPR051455">
    <property type="entry name" value="Bact_solute-bind_prot3"/>
</dbReference>
<dbReference type="Pfam" id="PF00497">
    <property type="entry name" value="SBP_bac_3"/>
    <property type="match status" value="1"/>
</dbReference>
<keyword evidence="3 4" id="KW-0732">Signal</keyword>
<feature type="domain" description="Solute-binding protein family 3/N-terminal" evidence="5">
    <location>
        <begin position="55"/>
        <end position="277"/>
    </location>
</feature>
<accession>A0A222MWX5</accession>
<evidence type="ECO:0000259" key="5">
    <source>
        <dbReference type="SMART" id="SM00062"/>
    </source>
</evidence>
<protein>
    <submittedName>
        <fullName evidence="6">Amino acid ABC transporter, periplasmic cysteine-binding protein</fullName>
    </submittedName>
</protein>
<dbReference type="SMART" id="SM00062">
    <property type="entry name" value="PBPb"/>
    <property type="match status" value="1"/>
</dbReference>